<comment type="caution">
    <text evidence="4">The sequence shown here is derived from an EMBL/GenBank/DDBJ whole genome shotgun (WGS) entry which is preliminary data.</text>
</comment>
<feature type="transmembrane region" description="Helical" evidence="2">
    <location>
        <begin position="9"/>
        <end position="29"/>
    </location>
</feature>
<feature type="domain" description="Pyrrolo-quinoline quinone repeat" evidence="3">
    <location>
        <begin position="478"/>
        <end position="533"/>
    </location>
</feature>
<evidence type="ECO:0000259" key="3">
    <source>
        <dbReference type="Pfam" id="PF13360"/>
    </source>
</evidence>
<evidence type="ECO:0000256" key="1">
    <source>
        <dbReference type="SAM" id="MobiDB-lite"/>
    </source>
</evidence>
<evidence type="ECO:0000313" key="5">
    <source>
        <dbReference type="Proteomes" id="UP000605676"/>
    </source>
</evidence>
<dbReference type="InterPro" id="IPR018391">
    <property type="entry name" value="PQQ_b-propeller_rpt"/>
</dbReference>
<dbReference type="InterPro" id="IPR015943">
    <property type="entry name" value="WD40/YVTN_repeat-like_dom_sf"/>
</dbReference>
<reference evidence="4 5" key="1">
    <citation type="submission" date="2021-01" db="EMBL/GenBank/DDBJ databases">
        <title>Carboxyliciviraga sp.nov., isolated from coastal sediments.</title>
        <authorList>
            <person name="Lu D."/>
            <person name="Zhang T."/>
        </authorList>
    </citation>
    <scope>NUCLEOTIDE SEQUENCE [LARGE SCALE GENOMIC DNA]</scope>
    <source>
        <strain evidence="4 5">N1Y132</strain>
    </source>
</reference>
<keyword evidence="5" id="KW-1185">Reference proteome</keyword>
<accession>A0ABS1HHF9</accession>
<gene>
    <name evidence="4" type="ORF">JIV24_07165</name>
</gene>
<organism evidence="4 5">
    <name type="scientific">Carboxylicivirga marina</name>
    <dbReference type="NCBI Taxonomy" id="2800988"/>
    <lineage>
        <taxon>Bacteria</taxon>
        <taxon>Pseudomonadati</taxon>
        <taxon>Bacteroidota</taxon>
        <taxon>Bacteroidia</taxon>
        <taxon>Marinilabiliales</taxon>
        <taxon>Marinilabiliaceae</taxon>
        <taxon>Carboxylicivirga</taxon>
    </lineage>
</organism>
<sequence>MKQTIYRNIAAVSAIFIVTLSIMLITNYFQVKEVSPLQSVVVETLKQLNDQNANNPELQEQIRQLDLMARKAYFLNMDHLKNGVYLLLGMLAVFLICIRMYFTGFKDIPDKEIDPIDEWAIQSSARKYIGFAGISLVALAAVFIVFSIPLMQPTDSSASEDKQELLAKAEISEKEKIVDVHEPSPLPVNGETQTTANETQTDTEEIETKAVQIEVETKTTEPVEEEEVEPVIKEQVVENDTEVKEEASSEEAPAASEVKEEIALPKVNSNAFRGHYSNGKSEAKNLPVKWDLANGTNIAWQTKLTRKGQSSPVINGHKVFITGGDEEARELFCYDLNTGENLWTLSVANIPGSPAKVPDTTDDTGLASASVATNGQQVCAIFGTGDLVCTDMDGKQLWAKNLGVPDNHYGYASSLIIEGNSLFIQYDNNNTHKVYALNTENGNELWVKERKDKISWSSPMIAQVNNKPQLVLMGNPGITAYDLVSGDQLWRVECLMGEVGASACSYNGIIYGASEYATMVAIDGTDGKVLWESSDYLPEVASPVATESNLYIATSYGVVASFNTETGELKKEHETNAEFYSSPIMAEGRIYLISNDGTMHIFKADDEFTLLDSFETGEMTYATPAFTDGKIVVRTNNSIYCVEAN</sequence>
<protein>
    <submittedName>
        <fullName evidence="4">PQQ-binding-like beta-propeller repeat protein</fullName>
    </submittedName>
</protein>
<feature type="transmembrane region" description="Helical" evidence="2">
    <location>
        <begin position="128"/>
        <end position="151"/>
    </location>
</feature>
<feature type="region of interest" description="Disordered" evidence="1">
    <location>
        <begin position="182"/>
        <end position="204"/>
    </location>
</feature>
<feature type="compositionally biased region" description="Low complexity" evidence="1">
    <location>
        <begin position="191"/>
        <end position="200"/>
    </location>
</feature>
<dbReference type="PANTHER" id="PTHR34512">
    <property type="entry name" value="CELL SURFACE PROTEIN"/>
    <property type="match status" value="1"/>
</dbReference>
<keyword evidence="2" id="KW-0812">Transmembrane</keyword>
<feature type="transmembrane region" description="Helical" evidence="2">
    <location>
        <begin position="83"/>
        <end position="102"/>
    </location>
</feature>
<dbReference type="EMBL" id="JAENRR010000012">
    <property type="protein sequence ID" value="MBK3517118.1"/>
    <property type="molecule type" value="Genomic_DNA"/>
</dbReference>
<dbReference type="InterPro" id="IPR002372">
    <property type="entry name" value="PQQ_rpt_dom"/>
</dbReference>
<dbReference type="PANTHER" id="PTHR34512:SF30">
    <property type="entry name" value="OUTER MEMBRANE PROTEIN ASSEMBLY FACTOR BAMB"/>
    <property type="match status" value="1"/>
</dbReference>
<evidence type="ECO:0000313" key="4">
    <source>
        <dbReference type="EMBL" id="MBK3517118.1"/>
    </source>
</evidence>
<feature type="domain" description="Pyrrolo-quinoline quinone repeat" evidence="3">
    <location>
        <begin position="543"/>
        <end position="606"/>
    </location>
</feature>
<dbReference type="SMART" id="SM00564">
    <property type="entry name" value="PQQ"/>
    <property type="match status" value="4"/>
</dbReference>
<dbReference type="Pfam" id="PF13360">
    <property type="entry name" value="PQQ_2"/>
    <property type="match status" value="3"/>
</dbReference>
<feature type="domain" description="Pyrrolo-quinoline quinone repeat" evidence="3">
    <location>
        <begin position="288"/>
        <end position="448"/>
    </location>
</feature>
<feature type="region of interest" description="Disordered" evidence="1">
    <location>
        <begin position="239"/>
        <end position="258"/>
    </location>
</feature>
<dbReference type="SUPFAM" id="SSF50998">
    <property type="entry name" value="Quinoprotein alcohol dehydrogenase-like"/>
    <property type="match status" value="1"/>
</dbReference>
<keyword evidence="2" id="KW-0472">Membrane</keyword>
<proteinExistence type="predicted"/>
<name>A0ABS1HHF9_9BACT</name>
<dbReference type="Proteomes" id="UP000605676">
    <property type="component" value="Unassembled WGS sequence"/>
</dbReference>
<keyword evidence="2" id="KW-1133">Transmembrane helix</keyword>
<evidence type="ECO:0000256" key="2">
    <source>
        <dbReference type="SAM" id="Phobius"/>
    </source>
</evidence>
<dbReference type="InterPro" id="IPR011047">
    <property type="entry name" value="Quinoprotein_ADH-like_sf"/>
</dbReference>
<dbReference type="Gene3D" id="2.130.10.10">
    <property type="entry name" value="YVTN repeat-like/Quinoprotein amine dehydrogenase"/>
    <property type="match status" value="3"/>
</dbReference>
<dbReference type="RefSeq" id="WP_200464347.1">
    <property type="nucleotide sequence ID" value="NZ_JAENRR010000012.1"/>
</dbReference>